<name>A0A367ZS05_9BACT</name>
<feature type="compositionally biased region" description="Pro residues" evidence="1">
    <location>
        <begin position="183"/>
        <end position="199"/>
    </location>
</feature>
<feature type="compositionally biased region" description="Basic and acidic residues" evidence="1">
    <location>
        <begin position="313"/>
        <end position="322"/>
    </location>
</feature>
<dbReference type="EMBL" id="QOQW01000005">
    <property type="protein sequence ID" value="RCK80637.1"/>
    <property type="molecule type" value="Genomic_DNA"/>
</dbReference>
<organism evidence="2 3">
    <name type="scientific">Candidatus Ozemobacter sibiricus</name>
    <dbReference type="NCBI Taxonomy" id="2268124"/>
    <lineage>
        <taxon>Bacteria</taxon>
        <taxon>Candidatus Ozemobacteria</taxon>
        <taxon>Candidatus Ozemobacterales</taxon>
        <taxon>Candidatus Ozemobacteraceae</taxon>
        <taxon>Candidatus Ozemobacter</taxon>
    </lineage>
</organism>
<accession>A0A367ZS05</accession>
<feature type="region of interest" description="Disordered" evidence="1">
    <location>
        <begin position="298"/>
        <end position="336"/>
    </location>
</feature>
<feature type="compositionally biased region" description="Acidic residues" evidence="1">
    <location>
        <begin position="237"/>
        <end position="249"/>
    </location>
</feature>
<dbReference type="AlphaFoldDB" id="A0A367ZS05"/>
<feature type="region of interest" description="Disordered" evidence="1">
    <location>
        <begin position="412"/>
        <end position="476"/>
    </location>
</feature>
<dbReference type="Proteomes" id="UP000252355">
    <property type="component" value="Unassembled WGS sequence"/>
</dbReference>
<evidence type="ECO:0000313" key="2">
    <source>
        <dbReference type="EMBL" id="RCK80637.1"/>
    </source>
</evidence>
<comment type="caution">
    <text evidence="2">The sequence shown here is derived from an EMBL/GenBank/DDBJ whole genome shotgun (WGS) entry which is preliminary data.</text>
</comment>
<feature type="compositionally biased region" description="Low complexity" evidence="1">
    <location>
        <begin position="514"/>
        <end position="534"/>
    </location>
</feature>
<feature type="compositionally biased region" description="Low complexity" evidence="1">
    <location>
        <begin position="446"/>
        <end position="455"/>
    </location>
</feature>
<evidence type="ECO:0000313" key="3">
    <source>
        <dbReference type="Proteomes" id="UP000252355"/>
    </source>
</evidence>
<reference evidence="2 3" key="1">
    <citation type="submission" date="2018-05" db="EMBL/GenBank/DDBJ databases">
        <title>A metagenomic window into the 2 km-deep terrestrial subsurface aquifer revealed taxonomically and functionally diverse microbial community comprising novel uncultured bacterial lineages.</title>
        <authorList>
            <person name="Kadnikov V.V."/>
            <person name="Mardanov A.V."/>
            <person name="Beletsky A.V."/>
            <person name="Banks D."/>
            <person name="Pimenov N.V."/>
            <person name="Frank Y.A."/>
            <person name="Karnachuk O.V."/>
            <person name="Ravin N.V."/>
        </authorList>
    </citation>
    <scope>NUCLEOTIDE SEQUENCE [LARGE SCALE GENOMIC DNA]</scope>
    <source>
        <strain evidence="2">BY5</strain>
    </source>
</reference>
<gene>
    <name evidence="2" type="ORF">OZSIB_2950</name>
</gene>
<dbReference type="Gene3D" id="2.60.120.380">
    <property type="match status" value="1"/>
</dbReference>
<proteinExistence type="predicted"/>
<feature type="region of interest" description="Disordered" evidence="1">
    <location>
        <begin position="229"/>
        <end position="260"/>
    </location>
</feature>
<evidence type="ECO:0000256" key="1">
    <source>
        <dbReference type="SAM" id="MobiDB-lite"/>
    </source>
</evidence>
<sequence length="640" mass="68135">MSPLRVIATTPTKGLKPAIFLNQPVHQHYINLQAVLGKIEEQTGAPGSLRHLFAKPVIEGLDLSQAQQLGWMTDLPGEAVPFSTLPTAKQQEVGTQIRKAYAHLQEFVATCHGRPGKEGQYAEFLRLIAVPSDPACLFVVDGKPVITNWGFLPEGAHDPATTIFVGWDDLTSRLPRAPTSVAPTPPPRAAPRPPAPPPGESGSWGKWLLLALLVAGLLAWLFWPRGPRPTPPVVTDQTEDNDADNDENDQTATMTAGIDPGARGNISFTLVWTHTNSSRPGGPDIDLQVLDPNGQLLSTSNIGARLGPTPEGGRIDRDDRGGWGRPPSPGGGPERAYWPDGQAPLGTYTYGVSYYRGDGDVDYTLRVYDRDRLVVEKRGTLTPADEGSLLEVGQVVLGDTVTAVTAPPSTALATAGTTAPPGGQASSQQSTTTSTSGDTPGGGGTTSSWSSARSSVRVIDEPPSQPTFSRVSSSTWVDTRSGRPVIRLASEAYAAEEQESAATPPSGRSEFGSAANTATTTIPGTAAPPLGTATDELPPDRVKRFSLIMDSEGSFLDQFLQSEPIHPETTWDLQDPQGQTFVSDKAFFKDAAEKVRATGPTAVLRLIGPPPERPYEVKVAYTNPAGTRVFYFSVTTRKGE</sequence>
<feature type="compositionally biased region" description="Polar residues" evidence="1">
    <location>
        <begin position="466"/>
        <end position="476"/>
    </location>
</feature>
<feature type="region of interest" description="Disordered" evidence="1">
    <location>
        <begin position="495"/>
        <end position="538"/>
    </location>
</feature>
<protein>
    <submittedName>
        <fullName evidence="2">Putative virulence factor</fullName>
    </submittedName>
</protein>
<feature type="region of interest" description="Disordered" evidence="1">
    <location>
        <begin position="175"/>
        <end position="201"/>
    </location>
</feature>
<feature type="compositionally biased region" description="Low complexity" evidence="1">
    <location>
        <begin position="412"/>
        <end position="438"/>
    </location>
</feature>